<dbReference type="AlphaFoldDB" id="A0A813PTY2"/>
<comment type="caution">
    <text evidence="1">The sequence shown here is derived from an EMBL/GenBank/DDBJ whole genome shotgun (WGS) entry which is preliminary data.</text>
</comment>
<gene>
    <name evidence="1" type="ORF">OXX778_LOCUS4044</name>
</gene>
<proteinExistence type="predicted"/>
<dbReference type="Gene3D" id="2.40.70.10">
    <property type="entry name" value="Acid Proteases"/>
    <property type="match status" value="1"/>
</dbReference>
<sequence>MKIGNDYGATSSIMDHMTAVRNNIEILKTDCKIRTSTGGVTEASGKIKPLEVNIQGHICLNEFIGARTVNLYFTNHVAEL</sequence>
<evidence type="ECO:0000313" key="1">
    <source>
        <dbReference type="EMBL" id="CAF0753507.1"/>
    </source>
</evidence>
<evidence type="ECO:0000313" key="2">
    <source>
        <dbReference type="Proteomes" id="UP000663879"/>
    </source>
</evidence>
<reference evidence="1" key="1">
    <citation type="submission" date="2021-02" db="EMBL/GenBank/DDBJ databases">
        <authorList>
            <person name="Nowell W R."/>
        </authorList>
    </citation>
    <scope>NUCLEOTIDE SEQUENCE</scope>
    <source>
        <strain evidence="1">Ploen Becks lab</strain>
    </source>
</reference>
<dbReference type="Proteomes" id="UP000663879">
    <property type="component" value="Unassembled WGS sequence"/>
</dbReference>
<protein>
    <submittedName>
        <fullName evidence="1">Uncharacterized protein</fullName>
    </submittedName>
</protein>
<organism evidence="1 2">
    <name type="scientific">Brachionus calyciflorus</name>
    <dbReference type="NCBI Taxonomy" id="104777"/>
    <lineage>
        <taxon>Eukaryota</taxon>
        <taxon>Metazoa</taxon>
        <taxon>Spiralia</taxon>
        <taxon>Gnathifera</taxon>
        <taxon>Rotifera</taxon>
        <taxon>Eurotatoria</taxon>
        <taxon>Monogononta</taxon>
        <taxon>Pseudotrocha</taxon>
        <taxon>Ploima</taxon>
        <taxon>Brachionidae</taxon>
        <taxon>Brachionus</taxon>
    </lineage>
</organism>
<accession>A0A813PTY2</accession>
<keyword evidence="2" id="KW-1185">Reference proteome</keyword>
<name>A0A813PTY2_9BILA</name>
<dbReference type="EMBL" id="CAJNOC010000383">
    <property type="protein sequence ID" value="CAF0753507.1"/>
    <property type="molecule type" value="Genomic_DNA"/>
</dbReference>
<dbReference type="OrthoDB" id="5597136at2759"/>
<dbReference type="InterPro" id="IPR021109">
    <property type="entry name" value="Peptidase_aspartic_dom_sf"/>
</dbReference>